<keyword evidence="2" id="KW-1185">Reference proteome</keyword>
<dbReference type="OrthoDB" id="69789at2759"/>
<sequence>MADLMKADELRREHPEMAASGLALIVGVPSLLISRGKLLALRNSVLAVSAGAAACYGSDKWIIKQRK</sequence>
<accession>A0A976FG56</accession>
<proteinExistence type="predicted"/>
<dbReference type="Proteomes" id="UP000294530">
    <property type="component" value="Unassembled WGS sequence"/>
</dbReference>
<name>A0A976FG56_BRELC</name>
<dbReference type="AlphaFoldDB" id="A0A976FG56"/>
<evidence type="ECO:0000313" key="1">
    <source>
        <dbReference type="EMBL" id="TDH65859.1"/>
    </source>
</evidence>
<dbReference type="KEGG" id="blac:94347385"/>
<reference evidence="1 2" key="1">
    <citation type="journal article" date="2021" name="Genome Biol.">
        <title>AFLAP: assembly-free linkage analysis pipeline using k-mers from genome sequencing data.</title>
        <authorList>
            <person name="Fletcher K."/>
            <person name="Zhang L."/>
            <person name="Gil J."/>
            <person name="Han R."/>
            <person name="Cavanaugh K."/>
            <person name="Michelmore R."/>
        </authorList>
    </citation>
    <scope>NUCLEOTIDE SEQUENCE [LARGE SCALE GENOMIC DNA]</scope>
    <source>
        <strain evidence="1 2">SF5</strain>
    </source>
</reference>
<comment type="caution">
    <text evidence="1">The sequence shown here is derived from an EMBL/GenBank/DDBJ whole genome shotgun (WGS) entry which is preliminary data.</text>
</comment>
<protein>
    <submittedName>
        <fullName evidence="1">Uncharacterized protein</fullName>
    </submittedName>
</protein>
<gene>
    <name evidence="1" type="ORF">CCR75_003620</name>
</gene>
<dbReference type="GeneID" id="94347385"/>
<dbReference type="EMBL" id="SHOA02000001">
    <property type="protein sequence ID" value="TDH65859.1"/>
    <property type="molecule type" value="Genomic_DNA"/>
</dbReference>
<organism evidence="1 2">
    <name type="scientific">Bremia lactucae</name>
    <name type="common">Lettuce downy mildew</name>
    <dbReference type="NCBI Taxonomy" id="4779"/>
    <lineage>
        <taxon>Eukaryota</taxon>
        <taxon>Sar</taxon>
        <taxon>Stramenopiles</taxon>
        <taxon>Oomycota</taxon>
        <taxon>Peronosporomycetes</taxon>
        <taxon>Peronosporales</taxon>
        <taxon>Peronosporaceae</taxon>
        <taxon>Bremia</taxon>
    </lineage>
</organism>
<evidence type="ECO:0000313" key="2">
    <source>
        <dbReference type="Proteomes" id="UP000294530"/>
    </source>
</evidence>
<dbReference type="RefSeq" id="XP_067815358.1">
    <property type="nucleotide sequence ID" value="XM_067961714.1"/>
</dbReference>